<dbReference type="Pfam" id="PF00953">
    <property type="entry name" value="Glycos_transf_4"/>
    <property type="match status" value="1"/>
</dbReference>
<feature type="transmembrane region" description="Helical" evidence="6">
    <location>
        <begin position="6"/>
        <end position="26"/>
    </location>
</feature>
<keyword evidence="2" id="KW-0808">Transferase</keyword>
<keyword evidence="3 6" id="KW-0812">Transmembrane</keyword>
<feature type="transmembrane region" description="Helical" evidence="6">
    <location>
        <begin position="243"/>
        <end position="262"/>
    </location>
</feature>
<protein>
    <recommendedName>
        <fullName evidence="9">Phospho-N-acetylmuramoyl-pentapeptide-transferase</fullName>
    </recommendedName>
</protein>
<dbReference type="GO" id="GO:0016780">
    <property type="term" value="F:phosphotransferase activity, for other substituted phosphate groups"/>
    <property type="evidence" value="ECO:0007669"/>
    <property type="project" value="InterPro"/>
</dbReference>
<dbReference type="GO" id="GO:0044038">
    <property type="term" value="P:cell wall macromolecule biosynthetic process"/>
    <property type="evidence" value="ECO:0007669"/>
    <property type="project" value="TreeGrafter"/>
</dbReference>
<evidence type="ECO:0008006" key="9">
    <source>
        <dbReference type="Google" id="ProtNLM"/>
    </source>
</evidence>
<dbReference type="GO" id="GO:0071555">
    <property type="term" value="P:cell wall organization"/>
    <property type="evidence" value="ECO:0007669"/>
    <property type="project" value="TreeGrafter"/>
</dbReference>
<dbReference type="InterPro" id="IPR000715">
    <property type="entry name" value="Glycosyl_transferase_4"/>
</dbReference>
<dbReference type="PANTHER" id="PTHR22926">
    <property type="entry name" value="PHOSPHO-N-ACETYLMURAMOYL-PENTAPEPTIDE-TRANSFERASE"/>
    <property type="match status" value="1"/>
</dbReference>
<dbReference type="AlphaFoldDB" id="A0A1F4XMG8"/>
<gene>
    <name evidence="7" type="ORF">A3D68_02550</name>
</gene>
<feature type="transmembrane region" description="Helical" evidence="6">
    <location>
        <begin position="101"/>
        <end position="120"/>
    </location>
</feature>
<keyword evidence="4 6" id="KW-1133">Transmembrane helix</keyword>
<comment type="caution">
    <text evidence="7">The sequence shown here is derived from an EMBL/GenBank/DDBJ whole genome shotgun (WGS) entry which is preliminary data.</text>
</comment>
<feature type="transmembrane region" description="Helical" evidence="6">
    <location>
        <begin position="62"/>
        <end position="81"/>
    </location>
</feature>
<feature type="transmembrane region" description="Helical" evidence="6">
    <location>
        <begin position="274"/>
        <end position="294"/>
    </location>
</feature>
<evidence type="ECO:0000256" key="5">
    <source>
        <dbReference type="ARBA" id="ARBA00023136"/>
    </source>
</evidence>
<evidence type="ECO:0000313" key="7">
    <source>
        <dbReference type="EMBL" id="OGC82837.1"/>
    </source>
</evidence>
<feature type="transmembrane region" description="Helical" evidence="6">
    <location>
        <begin position="132"/>
        <end position="149"/>
    </location>
</feature>
<keyword evidence="5 6" id="KW-0472">Membrane</keyword>
<evidence type="ECO:0000256" key="1">
    <source>
        <dbReference type="ARBA" id="ARBA00004141"/>
    </source>
</evidence>
<feature type="transmembrane region" description="Helical" evidence="6">
    <location>
        <begin position="326"/>
        <end position="344"/>
    </location>
</feature>
<proteinExistence type="predicted"/>
<sequence length="345" mass="37603">MRIFLPSLIAFLFGVGMTPFLTHVLYKYRFWKPRAGKVGLDGTPAETFNRLHEKREVGTPRAGGVLVWGSVLVTAMVLRILSVNFPDVFGHIDFISRTQTWLPLAALVAGAMVGFADDYFEVRGRGGLPLRVRLLAVAMVALFCAWWFFNKLGVSAISFPFIAGPLELGWLFIPFFVLTALFLYAGGVIDGIDGLSGGVYGTIFAAYAGLAFFQNQMDIAGLSAAITGALLAFLWFNIPPARFYLSETGTMGLALALTVIAFLTDAHGEGHGVFVLPIIAFPLVVTVLSVIAQISSKKLFGRKILRVAPLHHHFEAIGWPAYKVTMRYWVVSMIAAIIGLSIALL</sequence>
<dbReference type="EMBL" id="MEWU01000035">
    <property type="protein sequence ID" value="OGC82837.1"/>
    <property type="molecule type" value="Genomic_DNA"/>
</dbReference>
<evidence type="ECO:0000313" key="8">
    <source>
        <dbReference type="Proteomes" id="UP000177564"/>
    </source>
</evidence>
<dbReference type="GO" id="GO:0005886">
    <property type="term" value="C:plasma membrane"/>
    <property type="evidence" value="ECO:0007669"/>
    <property type="project" value="TreeGrafter"/>
</dbReference>
<evidence type="ECO:0000256" key="4">
    <source>
        <dbReference type="ARBA" id="ARBA00022989"/>
    </source>
</evidence>
<feature type="transmembrane region" description="Helical" evidence="6">
    <location>
        <begin position="219"/>
        <end position="236"/>
    </location>
</feature>
<evidence type="ECO:0000256" key="2">
    <source>
        <dbReference type="ARBA" id="ARBA00022679"/>
    </source>
</evidence>
<feature type="transmembrane region" description="Helical" evidence="6">
    <location>
        <begin position="169"/>
        <end position="187"/>
    </location>
</feature>
<dbReference type="PANTHER" id="PTHR22926:SF5">
    <property type="entry name" value="PHOSPHO-N-ACETYLMURAMOYL-PENTAPEPTIDE-TRANSFERASE HOMOLOG"/>
    <property type="match status" value="1"/>
</dbReference>
<dbReference type="STRING" id="1797240.A3D68_02550"/>
<organism evidence="7 8">
    <name type="scientific">Candidatus Adlerbacteria bacterium RIFCSPHIGHO2_02_FULL_52_17</name>
    <dbReference type="NCBI Taxonomy" id="1797240"/>
    <lineage>
        <taxon>Bacteria</taxon>
        <taxon>Candidatus Adleribacteriota</taxon>
    </lineage>
</organism>
<evidence type="ECO:0000256" key="3">
    <source>
        <dbReference type="ARBA" id="ARBA00022692"/>
    </source>
</evidence>
<evidence type="ECO:0000256" key="6">
    <source>
        <dbReference type="SAM" id="Phobius"/>
    </source>
</evidence>
<feature type="transmembrane region" description="Helical" evidence="6">
    <location>
        <begin position="194"/>
        <end position="213"/>
    </location>
</feature>
<name>A0A1F4XMG8_9BACT</name>
<accession>A0A1F4XMG8</accession>
<dbReference type="Proteomes" id="UP000177564">
    <property type="component" value="Unassembled WGS sequence"/>
</dbReference>
<reference evidence="7 8" key="1">
    <citation type="journal article" date="2016" name="Nat. Commun.">
        <title>Thousands of microbial genomes shed light on interconnected biogeochemical processes in an aquifer system.</title>
        <authorList>
            <person name="Anantharaman K."/>
            <person name="Brown C.T."/>
            <person name="Hug L.A."/>
            <person name="Sharon I."/>
            <person name="Castelle C.J."/>
            <person name="Probst A.J."/>
            <person name="Thomas B.C."/>
            <person name="Singh A."/>
            <person name="Wilkins M.J."/>
            <person name="Karaoz U."/>
            <person name="Brodie E.L."/>
            <person name="Williams K.H."/>
            <person name="Hubbard S.S."/>
            <person name="Banfield J.F."/>
        </authorList>
    </citation>
    <scope>NUCLEOTIDE SEQUENCE [LARGE SCALE GENOMIC DNA]</scope>
</reference>
<comment type="subcellular location">
    <subcellularLocation>
        <location evidence="1">Membrane</location>
        <topology evidence="1">Multi-pass membrane protein</topology>
    </subcellularLocation>
</comment>